<dbReference type="InterPro" id="IPR003263">
    <property type="entry name" value="CD40L"/>
</dbReference>
<evidence type="ECO:0000256" key="19">
    <source>
        <dbReference type="SAM" id="Phobius"/>
    </source>
</evidence>
<dbReference type="GeneID" id="122796653"/>
<keyword evidence="9" id="KW-0964">Secreted</keyword>
<keyword evidence="13 19" id="KW-0472">Membrane</keyword>
<evidence type="ECO:0000259" key="20">
    <source>
        <dbReference type="PROSITE" id="PS50049"/>
    </source>
</evidence>
<keyword evidence="12 19" id="KW-1133">Transmembrane helix</keyword>
<keyword evidence="8" id="KW-0202">Cytokine</keyword>
<evidence type="ECO:0000256" key="11">
    <source>
        <dbReference type="ARBA" id="ARBA00022968"/>
    </source>
</evidence>
<dbReference type="CDD" id="cd00184">
    <property type="entry name" value="TNF"/>
    <property type="match status" value="1"/>
</dbReference>
<feature type="site" description="Cleavage" evidence="17">
    <location>
        <begin position="116"/>
        <end position="117"/>
    </location>
</feature>
<keyword evidence="14 18" id="KW-1015">Disulfide bond</keyword>
<keyword evidence="10 19" id="KW-0812">Transmembrane</keyword>
<evidence type="ECO:0000256" key="16">
    <source>
        <dbReference type="ARBA" id="ARBA00033257"/>
    </source>
</evidence>
<evidence type="ECO:0000256" key="12">
    <source>
        <dbReference type="ARBA" id="ARBA00022989"/>
    </source>
</evidence>
<reference evidence="21" key="1">
    <citation type="journal article" date="2015" name="Curr. Biol.">
        <title>African Lungfish Reveal the Evolutionary Origins of Organized Mucosal Lymphoid Tissue in Vertebrates.</title>
        <authorList>
            <person name="Tacchi L."/>
            <person name="Larragoite E.T."/>
            <person name="Munoz P."/>
            <person name="Amemiya C.T."/>
            <person name="Salinas I."/>
        </authorList>
    </citation>
    <scope>NUCLEOTIDE SEQUENCE</scope>
</reference>
<evidence type="ECO:0000256" key="1">
    <source>
        <dbReference type="ARBA" id="ARBA00002725"/>
    </source>
</evidence>
<dbReference type="PANTHER" id="PTHR11471:SF5">
    <property type="entry name" value="CD40 LIGAND"/>
    <property type="match status" value="1"/>
</dbReference>
<dbReference type="InterPro" id="IPR008983">
    <property type="entry name" value="Tumour_necrosis_fac-like_dom"/>
</dbReference>
<dbReference type="GO" id="GO:0005886">
    <property type="term" value="C:plasma membrane"/>
    <property type="evidence" value="ECO:0007669"/>
    <property type="project" value="UniProtKB-SubCell"/>
</dbReference>
<name>A0A0M3MZP9_PROAN</name>
<dbReference type="CTD" id="959"/>
<feature type="disulfide bond" evidence="18">
    <location>
        <begin position="181"/>
        <end position="224"/>
    </location>
</feature>
<dbReference type="SUPFAM" id="SSF49842">
    <property type="entry name" value="TNF-like"/>
    <property type="match status" value="1"/>
</dbReference>
<evidence type="ECO:0000256" key="7">
    <source>
        <dbReference type="ARBA" id="ARBA00022475"/>
    </source>
</evidence>
<evidence type="ECO:0000256" key="4">
    <source>
        <dbReference type="ARBA" id="ARBA00004613"/>
    </source>
</evidence>
<evidence type="ECO:0000313" key="21">
    <source>
        <dbReference type="EMBL" id="AKL90484.1"/>
    </source>
</evidence>
<dbReference type="GO" id="GO:0006955">
    <property type="term" value="P:immune response"/>
    <property type="evidence" value="ECO:0007669"/>
    <property type="project" value="InterPro"/>
</dbReference>
<dbReference type="Pfam" id="PF00229">
    <property type="entry name" value="TNF"/>
    <property type="match status" value="1"/>
</dbReference>
<sequence>MQGNYNPDEGKPLNTGFSAIMKTVICCVFILMLAQIIGTVLYCVYLHMKLDKIQEEMTFHEDFVFLRRLQKCAKGEDLDNTFLNCNHIVNEFHNLLSKVKTNTGTYEKYKAETSPAMQIDAEKVVVAAHLAGTSKKVEASNVLQWAEKGYSVLQPRLINREGYVRIGDPGLYYVYSQISFCENTSSQSREPFVQYIYLKKANLVKKMLLLKGAHAQSSYKDQSCGLHSIHQGGVFDLSNGDELFVNVTDASRVNYSEGSTYFGLFKLGNFYSDGSVKETQEQR</sequence>
<accession>A0A0M3MZP9</accession>
<feature type="transmembrane region" description="Helical" evidence="19">
    <location>
        <begin position="20"/>
        <end position="45"/>
    </location>
</feature>
<dbReference type="PROSITE" id="PS00251">
    <property type="entry name" value="THD_1"/>
    <property type="match status" value="1"/>
</dbReference>
<evidence type="ECO:0000256" key="13">
    <source>
        <dbReference type="ARBA" id="ARBA00023136"/>
    </source>
</evidence>
<dbReference type="InterPro" id="IPR021184">
    <property type="entry name" value="TNF_CS"/>
</dbReference>
<dbReference type="PIRSF" id="PIRSF016527">
    <property type="entry name" value="TNF_5"/>
    <property type="match status" value="1"/>
</dbReference>
<dbReference type="SMART" id="SM00207">
    <property type="entry name" value="TNF"/>
    <property type="match status" value="1"/>
</dbReference>
<evidence type="ECO:0000256" key="8">
    <source>
        <dbReference type="ARBA" id="ARBA00022514"/>
    </source>
</evidence>
<dbReference type="GO" id="GO:0005174">
    <property type="term" value="F:CD40 receptor binding"/>
    <property type="evidence" value="ECO:0007669"/>
    <property type="project" value="TreeGrafter"/>
</dbReference>
<comment type="similarity">
    <text evidence="5">Belongs to the tumor necrosis factor family.</text>
</comment>
<evidence type="ECO:0000256" key="18">
    <source>
        <dbReference type="PIRSR" id="PIRSR016527-2"/>
    </source>
</evidence>
<evidence type="ECO:0000256" key="3">
    <source>
        <dbReference type="ARBA" id="ARBA00004401"/>
    </source>
</evidence>
<keyword evidence="11" id="KW-0735">Signal-anchor</keyword>
<keyword evidence="7" id="KW-1003">Cell membrane</keyword>
<dbReference type="InterPro" id="IPR006052">
    <property type="entry name" value="TNF_dom"/>
</dbReference>
<keyword evidence="15" id="KW-0325">Glycoprotein</keyword>
<dbReference type="GO" id="GO:0005615">
    <property type="term" value="C:extracellular space"/>
    <property type="evidence" value="ECO:0007669"/>
    <property type="project" value="UniProtKB-KW"/>
</dbReference>
<evidence type="ECO:0000256" key="5">
    <source>
        <dbReference type="ARBA" id="ARBA00008670"/>
    </source>
</evidence>
<feature type="domain" description="THD" evidence="20">
    <location>
        <begin position="126"/>
        <end position="267"/>
    </location>
</feature>
<evidence type="ECO:0000256" key="17">
    <source>
        <dbReference type="PIRSR" id="PIRSR016527-1"/>
    </source>
</evidence>
<evidence type="ECO:0000256" key="6">
    <source>
        <dbReference type="ARBA" id="ARBA00014276"/>
    </source>
</evidence>
<dbReference type="PROSITE" id="PS50049">
    <property type="entry name" value="THD_2"/>
    <property type="match status" value="1"/>
</dbReference>
<comment type="function">
    <text evidence="1">Acts as a ligand for integrins, specifically ITGA5:ITGB1 and ITGAV:ITGB3; both integrins and the CD40 receptor are required for activation of CD40-CD40LG signaling, which have cell-type dependent effects, such as B-cell activation, NF-kappa-B signaling and anti-apoptotic signaling.</text>
</comment>
<dbReference type="AlphaFoldDB" id="A0A0M3MZP9"/>
<evidence type="ECO:0000256" key="14">
    <source>
        <dbReference type="ARBA" id="ARBA00023157"/>
    </source>
</evidence>
<evidence type="ECO:0000256" key="15">
    <source>
        <dbReference type="ARBA" id="ARBA00023180"/>
    </source>
</evidence>
<evidence type="ECO:0000256" key="2">
    <source>
        <dbReference type="ARBA" id="ARBA00004241"/>
    </source>
</evidence>
<dbReference type="Gene3D" id="2.60.120.40">
    <property type="match status" value="1"/>
</dbReference>
<dbReference type="GO" id="GO:0005164">
    <property type="term" value="F:tumor necrosis factor receptor binding"/>
    <property type="evidence" value="ECO:0007669"/>
    <property type="project" value="InterPro"/>
</dbReference>
<dbReference type="GO" id="GO:0009986">
    <property type="term" value="C:cell surface"/>
    <property type="evidence" value="ECO:0007669"/>
    <property type="project" value="UniProtKB-SubCell"/>
</dbReference>
<organism evidence="21">
    <name type="scientific">Protopterus annectens</name>
    <name type="common">African lungfish</name>
    <dbReference type="NCBI Taxonomy" id="7888"/>
    <lineage>
        <taxon>Eukaryota</taxon>
        <taxon>Metazoa</taxon>
        <taxon>Chordata</taxon>
        <taxon>Craniata</taxon>
        <taxon>Vertebrata</taxon>
        <taxon>Euteleostomi</taxon>
        <taxon>Dipnomorpha</taxon>
        <taxon>Ceratodontiformes</taxon>
        <taxon>Lepidosirenoidei</taxon>
        <taxon>Protopteridae</taxon>
        <taxon>Protopterus</taxon>
    </lineage>
</organism>
<proteinExistence type="evidence at transcript level"/>
<dbReference type="EMBL" id="KP196351">
    <property type="protein sequence ID" value="AKL90484.1"/>
    <property type="molecule type" value="mRNA"/>
</dbReference>
<protein>
    <recommendedName>
        <fullName evidence="6">CD40 ligand</fullName>
    </recommendedName>
    <alternativeName>
        <fullName evidence="16">Tumor necrosis factor ligand superfamily member 5</fullName>
    </alternativeName>
</protein>
<feature type="non-terminal residue" evidence="21">
    <location>
        <position position="283"/>
    </location>
</feature>
<comment type="subcellular location">
    <subcellularLocation>
        <location evidence="3">Cell membrane</location>
        <topology evidence="3">Single-pass type II membrane protein</topology>
    </subcellularLocation>
    <subcellularLocation>
        <location evidence="2">Cell surface</location>
    </subcellularLocation>
    <subcellularLocation>
        <location evidence="4">Secreted</location>
    </subcellularLocation>
</comment>
<dbReference type="PANTHER" id="PTHR11471">
    <property type="entry name" value="TUMOR NECROSIS FACTOR FAMILY MEMBER"/>
    <property type="match status" value="1"/>
</dbReference>
<dbReference type="PRINTS" id="PR01702">
    <property type="entry name" value="CD40LIGAND"/>
</dbReference>
<dbReference type="RefSeq" id="XP_043921235.1">
    <property type="nucleotide sequence ID" value="XM_044065300.1"/>
</dbReference>
<evidence type="ECO:0000256" key="10">
    <source>
        <dbReference type="ARBA" id="ARBA00022692"/>
    </source>
</evidence>
<dbReference type="OrthoDB" id="8667946at2759"/>
<dbReference type="GO" id="GO:0005125">
    <property type="term" value="F:cytokine activity"/>
    <property type="evidence" value="ECO:0007669"/>
    <property type="project" value="UniProtKB-KW"/>
</dbReference>
<evidence type="ECO:0000256" key="9">
    <source>
        <dbReference type="ARBA" id="ARBA00022525"/>
    </source>
</evidence>